<reference evidence="3 4" key="1">
    <citation type="submission" date="2021-06" db="EMBL/GenBank/DDBJ databases">
        <title>Caerostris extrusa draft genome.</title>
        <authorList>
            <person name="Kono N."/>
            <person name="Arakawa K."/>
        </authorList>
    </citation>
    <scope>NUCLEOTIDE SEQUENCE [LARGE SCALE GENOMIC DNA]</scope>
</reference>
<evidence type="ECO:0000313" key="3">
    <source>
        <dbReference type="EMBL" id="GIY71406.1"/>
    </source>
</evidence>
<evidence type="ECO:0000256" key="2">
    <source>
        <dbReference type="SAM" id="SignalP"/>
    </source>
</evidence>
<keyword evidence="4" id="KW-1185">Reference proteome</keyword>
<dbReference type="EMBL" id="BPLR01014804">
    <property type="protein sequence ID" value="GIY71406.1"/>
    <property type="molecule type" value="Genomic_DNA"/>
</dbReference>
<dbReference type="AlphaFoldDB" id="A0AAV4VLR8"/>
<evidence type="ECO:0000313" key="4">
    <source>
        <dbReference type="Proteomes" id="UP001054945"/>
    </source>
</evidence>
<feature type="compositionally biased region" description="Basic and acidic residues" evidence="1">
    <location>
        <begin position="70"/>
        <end position="80"/>
    </location>
</feature>
<proteinExistence type="predicted"/>
<name>A0AAV4VLR8_CAEEX</name>
<sequence length="115" mass="12707">MWCLIFITSLQTTLYSTFSAKPRGGLAFKKKILLVWENTRPIYLFSESMKQASLAGESNEQGTFIPGGRRPTDQKTERTRKERIKAGPKIALSIASGFALGTNAICDQFRGSSAD</sequence>
<dbReference type="Proteomes" id="UP001054945">
    <property type="component" value="Unassembled WGS sequence"/>
</dbReference>
<evidence type="ECO:0000256" key="1">
    <source>
        <dbReference type="SAM" id="MobiDB-lite"/>
    </source>
</evidence>
<comment type="caution">
    <text evidence="3">The sequence shown here is derived from an EMBL/GenBank/DDBJ whole genome shotgun (WGS) entry which is preliminary data.</text>
</comment>
<protein>
    <submittedName>
        <fullName evidence="3">Uncharacterized protein</fullName>
    </submittedName>
</protein>
<organism evidence="3 4">
    <name type="scientific">Caerostris extrusa</name>
    <name type="common">Bark spider</name>
    <name type="synonym">Caerostris bankana</name>
    <dbReference type="NCBI Taxonomy" id="172846"/>
    <lineage>
        <taxon>Eukaryota</taxon>
        <taxon>Metazoa</taxon>
        <taxon>Ecdysozoa</taxon>
        <taxon>Arthropoda</taxon>
        <taxon>Chelicerata</taxon>
        <taxon>Arachnida</taxon>
        <taxon>Araneae</taxon>
        <taxon>Araneomorphae</taxon>
        <taxon>Entelegynae</taxon>
        <taxon>Araneoidea</taxon>
        <taxon>Araneidae</taxon>
        <taxon>Caerostris</taxon>
    </lineage>
</organism>
<feature type="chain" id="PRO_5043461640" evidence="2">
    <location>
        <begin position="20"/>
        <end position="115"/>
    </location>
</feature>
<keyword evidence="2" id="KW-0732">Signal</keyword>
<gene>
    <name evidence="3" type="ORF">CEXT_29061</name>
</gene>
<accession>A0AAV4VLR8</accession>
<feature type="region of interest" description="Disordered" evidence="1">
    <location>
        <begin position="55"/>
        <end position="83"/>
    </location>
</feature>
<feature type="signal peptide" evidence="2">
    <location>
        <begin position="1"/>
        <end position="19"/>
    </location>
</feature>